<comment type="caution">
    <text evidence="2">The sequence shown here is derived from an EMBL/GenBank/DDBJ whole genome shotgun (WGS) entry which is preliminary data.</text>
</comment>
<name>A0A9X0BNA6_9EURO</name>
<protein>
    <submittedName>
        <fullName evidence="2">Uncharacterized protein</fullName>
    </submittedName>
</protein>
<dbReference type="GeneID" id="81628084"/>
<accession>A0A9X0BNA6</accession>
<dbReference type="RefSeq" id="XP_056786926.1">
    <property type="nucleotide sequence ID" value="XM_056937834.1"/>
</dbReference>
<dbReference type="PANTHER" id="PTHR22705">
    <property type="entry name" value="ZINC FINGER, ZZ DOMAIN CONTAINING 3"/>
    <property type="match status" value="1"/>
</dbReference>
<keyword evidence="3" id="KW-1185">Reference proteome</keyword>
<dbReference type="Proteomes" id="UP001148312">
    <property type="component" value="Unassembled WGS sequence"/>
</dbReference>
<evidence type="ECO:0000256" key="1">
    <source>
        <dbReference type="SAM" id="MobiDB-lite"/>
    </source>
</evidence>
<feature type="compositionally biased region" description="Low complexity" evidence="1">
    <location>
        <begin position="144"/>
        <end position="156"/>
    </location>
</feature>
<dbReference type="AlphaFoldDB" id="A0A9X0BNA6"/>
<feature type="compositionally biased region" description="Acidic residues" evidence="1">
    <location>
        <begin position="245"/>
        <end position="264"/>
    </location>
</feature>
<organism evidence="2 3">
    <name type="scientific">Penicillium diatomitis</name>
    <dbReference type="NCBI Taxonomy" id="2819901"/>
    <lineage>
        <taxon>Eukaryota</taxon>
        <taxon>Fungi</taxon>
        <taxon>Dikarya</taxon>
        <taxon>Ascomycota</taxon>
        <taxon>Pezizomycotina</taxon>
        <taxon>Eurotiomycetes</taxon>
        <taxon>Eurotiomycetidae</taxon>
        <taxon>Eurotiales</taxon>
        <taxon>Aspergillaceae</taxon>
        <taxon>Penicillium</taxon>
    </lineage>
</organism>
<proteinExistence type="predicted"/>
<feature type="region of interest" description="Disordered" evidence="1">
    <location>
        <begin position="135"/>
        <end position="183"/>
    </location>
</feature>
<feature type="region of interest" description="Disordered" evidence="1">
    <location>
        <begin position="237"/>
        <end position="290"/>
    </location>
</feature>
<feature type="compositionally biased region" description="Basic and acidic residues" evidence="1">
    <location>
        <begin position="1"/>
        <end position="14"/>
    </location>
</feature>
<evidence type="ECO:0000313" key="3">
    <source>
        <dbReference type="Proteomes" id="UP001148312"/>
    </source>
</evidence>
<gene>
    <name evidence="2" type="ORF">N7539_008234</name>
</gene>
<reference evidence="2" key="1">
    <citation type="submission" date="2022-12" db="EMBL/GenBank/DDBJ databases">
        <authorList>
            <person name="Petersen C."/>
        </authorList>
    </citation>
    <scope>NUCLEOTIDE SEQUENCE</scope>
    <source>
        <strain evidence="2">IBT 30728</strain>
    </source>
</reference>
<sequence>MSKIVSRQEPKDSQKCNLSPLDKAGPAPDLSSGPTVSTASRCRHSVQVGVGESAFNLSRSLTHRPGAGPHVHPALSRAAHQQFWSFRKPIAMDPSRDATVPSTPVDRPGTPPRPPYSPVTPVFAHLNTVAAANATIVPPPLSPSPTSHTPPNRPSNHVPSRPPGAPAVFKSEPPPVPISESENPDAIALRSAISILQMQKQQTLRDIRSLDRLKEAAAADPEAFARELAGGRLRTEDRGTVIQFSEDDAMDTDEENEQPEGFEESQEKNGSGSRFGRIPQPQNIVRMPPINWAKYQIVGEPLERMHEEQLRRPTPGEPRQQPAPEYLLASPYRPLVDQLDSPPVRPARASKSKK</sequence>
<dbReference type="PANTHER" id="PTHR22705:SF0">
    <property type="entry name" value="ZZ-TYPE ZINC FINGER-CONTAINING PROTEIN 3"/>
    <property type="match status" value="1"/>
</dbReference>
<feature type="region of interest" description="Disordered" evidence="1">
    <location>
        <begin position="1"/>
        <end position="41"/>
    </location>
</feature>
<feature type="compositionally biased region" description="Pro residues" evidence="1">
    <location>
        <begin position="109"/>
        <end position="118"/>
    </location>
</feature>
<reference evidence="2" key="2">
    <citation type="journal article" date="2023" name="IMA Fungus">
        <title>Comparative genomic study of the Penicillium genus elucidates a diverse pangenome and 15 lateral gene transfer events.</title>
        <authorList>
            <person name="Petersen C."/>
            <person name="Sorensen T."/>
            <person name="Nielsen M.R."/>
            <person name="Sondergaard T.E."/>
            <person name="Sorensen J.L."/>
            <person name="Fitzpatrick D.A."/>
            <person name="Frisvad J.C."/>
            <person name="Nielsen K.L."/>
        </authorList>
    </citation>
    <scope>NUCLEOTIDE SEQUENCE</scope>
    <source>
        <strain evidence="2">IBT 30728</strain>
    </source>
</reference>
<dbReference type="EMBL" id="JAPWDQ010000012">
    <property type="protein sequence ID" value="KAJ5475168.1"/>
    <property type="molecule type" value="Genomic_DNA"/>
</dbReference>
<evidence type="ECO:0000313" key="2">
    <source>
        <dbReference type="EMBL" id="KAJ5475168.1"/>
    </source>
</evidence>
<feature type="region of interest" description="Disordered" evidence="1">
    <location>
        <begin position="89"/>
        <end position="119"/>
    </location>
</feature>
<feature type="region of interest" description="Disordered" evidence="1">
    <location>
        <begin position="304"/>
        <end position="354"/>
    </location>
</feature>
<dbReference type="InterPro" id="IPR037830">
    <property type="entry name" value="ZZZ3"/>
</dbReference>